<dbReference type="AlphaFoldDB" id="A0A844G467"/>
<evidence type="ECO:0000313" key="3">
    <source>
        <dbReference type="Proteomes" id="UP000435649"/>
    </source>
</evidence>
<accession>A0A844G467</accession>
<organism evidence="2 3">
    <name type="scientific">Victivallis lenta</name>
    <dbReference type="NCBI Taxonomy" id="2606640"/>
    <lineage>
        <taxon>Bacteria</taxon>
        <taxon>Pseudomonadati</taxon>
        <taxon>Lentisphaerota</taxon>
        <taxon>Lentisphaeria</taxon>
        <taxon>Victivallales</taxon>
        <taxon>Victivallaceae</taxon>
        <taxon>Victivallis</taxon>
    </lineage>
</organism>
<comment type="caution">
    <text evidence="2">The sequence shown here is derived from an EMBL/GenBank/DDBJ whole genome shotgun (WGS) entry which is preliminary data.</text>
</comment>
<dbReference type="InterPro" id="IPR037523">
    <property type="entry name" value="VOC_core"/>
</dbReference>
<name>A0A844G467_9BACT</name>
<keyword evidence="3" id="KW-1185">Reference proteome</keyword>
<protein>
    <submittedName>
        <fullName evidence="2">VOC family protein</fullName>
    </submittedName>
</protein>
<dbReference type="CDD" id="cd06587">
    <property type="entry name" value="VOC"/>
    <property type="match status" value="1"/>
</dbReference>
<feature type="domain" description="VOC" evidence="1">
    <location>
        <begin position="2"/>
        <end position="126"/>
    </location>
</feature>
<dbReference type="Proteomes" id="UP000435649">
    <property type="component" value="Unassembled WGS sequence"/>
</dbReference>
<reference evidence="2 3" key="1">
    <citation type="submission" date="2019-08" db="EMBL/GenBank/DDBJ databases">
        <title>In-depth cultivation of the pig gut microbiome towards novel bacterial diversity and tailored functional studies.</title>
        <authorList>
            <person name="Wylensek D."/>
            <person name="Hitch T.C.A."/>
            <person name="Clavel T."/>
        </authorList>
    </citation>
    <scope>NUCLEOTIDE SEQUENCE [LARGE SCALE GENOMIC DNA]</scope>
    <source>
        <strain evidence="2 3">BBE-744-WT-12</strain>
    </source>
</reference>
<dbReference type="Pfam" id="PF18029">
    <property type="entry name" value="Glyoxalase_6"/>
    <property type="match status" value="1"/>
</dbReference>
<dbReference type="EMBL" id="VUNS01000014">
    <property type="protein sequence ID" value="MST97943.1"/>
    <property type="molecule type" value="Genomic_DNA"/>
</dbReference>
<proteinExistence type="predicted"/>
<sequence>MKLGAIVMDCGNAEALADFYAEFLGWDKSVQETAEDRWVIVNDPAMKNTPLVFQEVSGYQSPVWPAETGRQQQMTHLDFYVGSPEELEEKSRLAERCGAKLAPVQFSGDWRVFLDPAGHPFCLIPIPAEMMKL</sequence>
<dbReference type="PROSITE" id="PS51819">
    <property type="entry name" value="VOC"/>
    <property type="match status" value="1"/>
</dbReference>
<evidence type="ECO:0000259" key="1">
    <source>
        <dbReference type="PROSITE" id="PS51819"/>
    </source>
</evidence>
<gene>
    <name evidence="2" type="ORF">FYJ85_12930</name>
</gene>
<dbReference type="RefSeq" id="WP_154419056.1">
    <property type="nucleotide sequence ID" value="NZ_VUNS01000014.1"/>
</dbReference>
<dbReference type="InterPro" id="IPR041581">
    <property type="entry name" value="Glyoxalase_6"/>
</dbReference>
<evidence type="ECO:0000313" key="2">
    <source>
        <dbReference type="EMBL" id="MST97943.1"/>
    </source>
</evidence>
<dbReference type="PANTHER" id="PTHR35908:SF1">
    <property type="entry name" value="CONSERVED PROTEIN"/>
    <property type="match status" value="1"/>
</dbReference>
<dbReference type="SUPFAM" id="SSF54593">
    <property type="entry name" value="Glyoxalase/Bleomycin resistance protein/Dihydroxybiphenyl dioxygenase"/>
    <property type="match status" value="1"/>
</dbReference>
<dbReference type="Gene3D" id="3.10.180.10">
    <property type="entry name" value="2,3-Dihydroxybiphenyl 1,2-Dioxygenase, domain 1"/>
    <property type="match status" value="1"/>
</dbReference>
<dbReference type="PANTHER" id="PTHR35908">
    <property type="entry name" value="HYPOTHETICAL FUSION PROTEIN"/>
    <property type="match status" value="1"/>
</dbReference>
<dbReference type="InterPro" id="IPR029068">
    <property type="entry name" value="Glyas_Bleomycin-R_OHBP_Dase"/>
</dbReference>